<organism evidence="2">
    <name type="scientific">Cellulosimicrobium sp. ES-005</name>
    <dbReference type="NCBI Taxonomy" id="3163031"/>
    <lineage>
        <taxon>Bacteria</taxon>
        <taxon>Bacillati</taxon>
        <taxon>Actinomycetota</taxon>
        <taxon>Actinomycetes</taxon>
        <taxon>Micrococcales</taxon>
        <taxon>Promicromonosporaceae</taxon>
        <taxon>Cellulosimicrobium</taxon>
    </lineage>
</organism>
<dbReference type="AlphaFoldDB" id="A0AAU8FWV7"/>
<accession>A0AAU8FWV7</accession>
<keyword evidence="1" id="KW-0175">Coiled coil</keyword>
<dbReference type="EMBL" id="CP159290">
    <property type="protein sequence ID" value="XCH28864.1"/>
    <property type="molecule type" value="Genomic_DNA"/>
</dbReference>
<feature type="coiled-coil region" evidence="1">
    <location>
        <begin position="11"/>
        <end position="38"/>
    </location>
</feature>
<protein>
    <submittedName>
        <fullName evidence="2">Uncharacterized protein</fullName>
    </submittedName>
</protein>
<gene>
    <name evidence="2" type="ORF">ABRQ22_14800</name>
</gene>
<reference evidence="2" key="1">
    <citation type="submission" date="2024-06" db="EMBL/GenBank/DDBJ databases">
        <title>Complete genome sequence of the cellulolytic actinobacterium, Cellulosimicrobium ES-005.</title>
        <authorList>
            <person name="Matthews C.T."/>
            <person name="Underwood K.D."/>
            <person name="Ghanchi K.M."/>
            <person name="Fields S.D."/>
            <person name="Gardner S.G."/>
        </authorList>
    </citation>
    <scope>NUCLEOTIDE SEQUENCE</scope>
    <source>
        <strain evidence="2">ES-005</strain>
    </source>
</reference>
<sequence length="54" mass="6104">MAREDLRFAARQAARRELPRLLAEVDRAKRQLAETKHLASEHAATHVESVRVAA</sequence>
<evidence type="ECO:0000256" key="1">
    <source>
        <dbReference type="SAM" id="Coils"/>
    </source>
</evidence>
<name>A0AAU8FWV7_9MICO</name>
<evidence type="ECO:0000313" key="2">
    <source>
        <dbReference type="EMBL" id="XCH28864.1"/>
    </source>
</evidence>
<dbReference type="RefSeq" id="WP_353707272.1">
    <property type="nucleotide sequence ID" value="NZ_CP159290.1"/>
</dbReference>
<proteinExistence type="predicted"/>